<dbReference type="PANTHER" id="PTHR22926">
    <property type="entry name" value="PHOSPHO-N-ACETYLMURAMOYL-PENTAPEPTIDE-TRANSFERASE"/>
    <property type="match status" value="1"/>
</dbReference>
<dbReference type="GO" id="GO:0005886">
    <property type="term" value="C:plasma membrane"/>
    <property type="evidence" value="ECO:0007669"/>
    <property type="project" value="UniProtKB-SubCell"/>
</dbReference>
<dbReference type="Proteomes" id="UP000593765">
    <property type="component" value="Chromosome"/>
</dbReference>
<evidence type="ECO:0000256" key="9">
    <source>
        <dbReference type="ARBA" id="ARBA00023136"/>
    </source>
</evidence>
<dbReference type="InterPro" id="IPR018480">
    <property type="entry name" value="PNAcMuramoyl-5peptid_Trfase_CS"/>
</dbReference>
<dbReference type="GO" id="GO:0008963">
    <property type="term" value="F:phospho-N-acetylmuramoyl-pentapeptide-transferase activity"/>
    <property type="evidence" value="ECO:0007669"/>
    <property type="project" value="UniProtKB-UniRule"/>
</dbReference>
<keyword evidence="7 12" id="KW-0573">Peptidoglycan synthesis</keyword>
<keyword evidence="8 12" id="KW-1133">Transmembrane helix</keyword>
<proteinExistence type="inferred from homology"/>
<keyword evidence="4 12" id="KW-0808">Transferase</keyword>
<feature type="binding site" evidence="14">
    <location>
        <position position="281"/>
    </location>
    <ligand>
        <name>Mg(2+)</name>
        <dbReference type="ChEBI" id="CHEBI:18420"/>
    </ligand>
</feature>
<feature type="transmembrane region" description="Helical" evidence="12">
    <location>
        <begin position="277"/>
        <end position="296"/>
    </location>
</feature>
<comment type="similarity">
    <text evidence="2 12">Belongs to the glycosyltransferase 4 family. MraY subfamily.</text>
</comment>
<keyword evidence="10 12" id="KW-0131">Cell cycle</keyword>
<evidence type="ECO:0000256" key="14">
    <source>
        <dbReference type="PIRSR" id="PIRSR600715-1"/>
    </source>
</evidence>
<feature type="binding site" evidence="14">
    <location>
        <position position="206"/>
    </location>
    <ligand>
        <name>Mg(2+)</name>
        <dbReference type="ChEBI" id="CHEBI:18420"/>
    </ligand>
</feature>
<keyword evidence="9 12" id="KW-0472">Membrane</keyword>
<keyword evidence="12 14" id="KW-0460">Magnesium</keyword>
<evidence type="ECO:0000256" key="10">
    <source>
        <dbReference type="ARBA" id="ARBA00023306"/>
    </source>
</evidence>
<evidence type="ECO:0000256" key="13">
    <source>
        <dbReference type="NCBIfam" id="TIGR00445"/>
    </source>
</evidence>
<accession>A0A7M2WWX5</accession>
<comment type="pathway">
    <text evidence="12">Cell wall biogenesis; peptidoglycan biosynthesis.</text>
</comment>
<feature type="transmembrane region" description="Helical" evidence="12">
    <location>
        <begin position="29"/>
        <end position="50"/>
    </location>
</feature>
<evidence type="ECO:0000256" key="12">
    <source>
        <dbReference type="HAMAP-Rule" id="MF_00038"/>
    </source>
</evidence>
<comment type="cofactor">
    <cofactor evidence="12 14">
        <name>Mg(2+)</name>
        <dbReference type="ChEBI" id="CHEBI:18420"/>
    </cofactor>
</comment>
<feature type="transmembrane region" description="Helical" evidence="12">
    <location>
        <begin position="302"/>
        <end position="327"/>
    </location>
</feature>
<dbReference type="HAMAP" id="MF_00038">
    <property type="entry name" value="MraY"/>
    <property type="match status" value="1"/>
</dbReference>
<keyword evidence="5 12" id="KW-0812">Transmembrane</keyword>
<comment type="subcellular location">
    <subcellularLocation>
        <location evidence="12">Cell membrane</location>
        <topology evidence="12">Multi-pass membrane protein</topology>
    </subcellularLocation>
    <subcellularLocation>
        <location evidence="1">Membrane</location>
        <topology evidence="1">Multi-pass membrane protein</topology>
    </subcellularLocation>
</comment>
<gene>
    <name evidence="12 15" type="primary">mraY</name>
    <name evidence="15" type="ORF">IPV69_22730</name>
</gene>
<evidence type="ECO:0000256" key="8">
    <source>
        <dbReference type="ARBA" id="ARBA00022989"/>
    </source>
</evidence>
<feature type="transmembrane region" description="Helical" evidence="12">
    <location>
        <begin position="181"/>
        <end position="201"/>
    </location>
</feature>
<feature type="transmembrane region" description="Helical" evidence="12">
    <location>
        <begin position="104"/>
        <end position="126"/>
    </location>
</feature>
<feature type="transmembrane region" description="Helical" evidence="12">
    <location>
        <begin position="79"/>
        <end position="98"/>
    </location>
</feature>
<feature type="transmembrane region" description="Helical" evidence="12">
    <location>
        <begin position="213"/>
        <end position="239"/>
    </location>
</feature>
<evidence type="ECO:0000256" key="1">
    <source>
        <dbReference type="ARBA" id="ARBA00004141"/>
    </source>
</evidence>
<reference evidence="15 16" key="1">
    <citation type="submission" date="2020-10" db="EMBL/GenBank/DDBJ databases">
        <title>Wide distribution of Phycisphaera-like planctomycetes from WD2101 soil group in peatlands and genome analysis of the first cultivated representative.</title>
        <authorList>
            <person name="Dedysh S.N."/>
            <person name="Beletsky A.V."/>
            <person name="Ivanova A."/>
            <person name="Kulichevskaya I.S."/>
            <person name="Suzina N.E."/>
            <person name="Philippov D.A."/>
            <person name="Rakitin A.L."/>
            <person name="Mardanov A.V."/>
            <person name="Ravin N.V."/>
        </authorList>
    </citation>
    <scope>NUCLEOTIDE SEQUENCE [LARGE SCALE GENOMIC DNA]</scope>
    <source>
        <strain evidence="15 16">M1803</strain>
    </source>
</reference>
<feature type="transmembrane region" description="Helical" evidence="12">
    <location>
        <begin position="146"/>
        <end position="161"/>
    </location>
</feature>
<keyword evidence="11 12" id="KW-0961">Cell wall biogenesis/degradation</keyword>
<dbReference type="NCBIfam" id="TIGR00445">
    <property type="entry name" value="mraY"/>
    <property type="match status" value="1"/>
</dbReference>
<comment type="function">
    <text evidence="12">Catalyzes the initial step of the lipid cycle reactions in the biosynthesis of the cell wall peptidoglycan: transfers peptidoglycan precursor phospho-MurNAc-pentapeptide from UDP-MurNAc-pentapeptide onto the lipid carrier undecaprenyl phosphate, yielding undecaprenyl-pyrophosphoryl-MurNAc-pentapeptide, known as lipid I.</text>
</comment>
<dbReference type="GO" id="GO:0046872">
    <property type="term" value="F:metal ion binding"/>
    <property type="evidence" value="ECO:0007669"/>
    <property type="project" value="UniProtKB-KW"/>
</dbReference>
<dbReference type="CDD" id="cd06852">
    <property type="entry name" value="GT_MraY"/>
    <property type="match status" value="1"/>
</dbReference>
<keyword evidence="6 12" id="KW-0133">Cell shape</keyword>
<dbReference type="PROSITE" id="PS01348">
    <property type="entry name" value="MRAY_2"/>
    <property type="match status" value="1"/>
</dbReference>
<evidence type="ECO:0000256" key="7">
    <source>
        <dbReference type="ARBA" id="ARBA00022984"/>
    </source>
</evidence>
<evidence type="ECO:0000256" key="2">
    <source>
        <dbReference type="ARBA" id="ARBA00005583"/>
    </source>
</evidence>
<keyword evidence="12" id="KW-1003">Cell membrane</keyword>
<evidence type="ECO:0000313" key="16">
    <source>
        <dbReference type="Proteomes" id="UP000593765"/>
    </source>
</evidence>
<dbReference type="EC" id="2.7.8.13" evidence="12 13"/>
<evidence type="ECO:0000256" key="6">
    <source>
        <dbReference type="ARBA" id="ARBA00022960"/>
    </source>
</evidence>
<comment type="catalytic activity">
    <reaction evidence="12">
        <text>UDP-N-acetyl-alpha-D-muramoyl-L-alanyl-gamma-D-glutamyl-meso-2,6-diaminopimeloyl-D-alanyl-D-alanine + di-trans,octa-cis-undecaprenyl phosphate = di-trans,octa-cis-undecaprenyl diphospho-N-acetyl-alpha-D-muramoyl-L-alanyl-D-glutamyl-meso-2,6-diaminopimeloyl-D-alanyl-D-alanine + UMP</text>
        <dbReference type="Rhea" id="RHEA:28386"/>
        <dbReference type="ChEBI" id="CHEBI:57865"/>
        <dbReference type="ChEBI" id="CHEBI:60392"/>
        <dbReference type="ChEBI" id="CHEBI:61386"/>
        <dbReference type="ChEBI" id="CHEBI:61387"/>
        <dbReference type="EC" id="2.7.8.13"/>
    </reaction>
</comment>
<sequence>MIYLLVQYFEDWLESHSLGFLRVFNAPTFQSAAALVLSFLIVIVFGGRVIEWLRRQKLGDLATFDQAEMDKLMSSKKGTPTMGGLLIIAAIVLTSLLLADLENFYVRMALICVVWLGAVGATDDWLKLTAGRRTGSRQGLTSREKLLFQVGLSLLLAYFTYRHGEEIPQATRLYFPFLKDVYVPLSLAAYLVIAMLVMTGSSNAVNLTDGLDGLASGTMAIVSFVFLVLALVVGIPQLANYLLVPYIRASGQMAVISGAMMGACLGFLWFNCHPAKVFMGDTGSLALGGLIGYVAIVIRHELVLVLAGGIFVMEAVSVMMQVSYFKYTRKRFGEGRRIFLMTPIHHHFQKKGWTETQVVVRFWLIGAMLAAMSLATIKLR</sequence>
<organism evidence="15 16">
    <name type="scientific">Humisphaera borealis</name>
    <dbReference type="NCBI Taxonomy" id="2807512"/>
    <lineage>
        <taxon>Bacteria</taxon>
        <taxon>Pseudomonadati</taxon>
        <taxon>Planctomycetota</taxon>
        <taxon>Phycisphaerae</taxon>
        <taxon>Tepidisphaerales</taxon>
        <taxon>Tepidisphaeraceae</taxon>
        <taxon>Humisphaera</taxon>
    </lineage>
</organism>
<dbReference type="AlphaFoldDB" id="A0A7M2WWX5"/>
<protein>
    <recommendedName>
        <fullName evidence="12 13">Phospho-N-acetylmuramoyl-pentapeptide-transferase</fullName>
        <ecNumber evidence="12 13">2.7.8.13</ecNumber>
    </recommendedName>
    <alternativeName>
        <fullName evidence="12">UDP-MurNAc-pentapeptide phosphotransferase</fullName>
    </alternativeName>
</protein>
<dbReference type="PANTHER" id="PTHR22926:SF5">
    <property type="entry name" value="PHOSPHO-N-ACETYLMURAMOYL-PENTAPEPTIDE-TRANSFERASE HOMOLOG"/>
    <property type="match status" value="1"/>
</dbReference>
<dbReference type="GO" id="GO:0051301">
    <property type="term" value="P:cell division"/>
    <property type="evidence" value="ECO:0007669"/>
    <property type="project" value="UniProtKB-KW"/>
</dbReference>
<dbReference type="RefSeq" id="WP_206292023.1">
    <property type="nucleotide sequence ID" value="NZ_CP063458.1"/>
</dbReference>
<dbReference type="InterPro" id="IPR000715">
    <property type="entry name" value="Glycosyl_transferase_4"/>
</dbReference>
<dbReference type="EMBL" id="CP063458">
    <property type="protein sequence ID" value="QOV89010.1"/>
    <property type="molecule type" value="Genomic_DNA"/>
</dbReference>
<dbReference type="KEGG" id="hbs:IPV69_22730"/>
<dbReference type="InterPro" id="IPR003524">
    <property type="entry name" value="PNAcMuramoyl-5peptid_Trfase"/>
</dbReference>
<evidence type="ECO:0000256" key="5">
    <source>
        <dbReference type="ARBA" id="ARBA00022692"/>
    </source>
</evidence>
<evidence type="ECO:0000256" key="3">
    <source>
        <dbReference type="ARBA" id="ARBA00022618"/>
    </source>
</evidence>
<evidence type="ECO:0000256" key="11">
    <source>
        <dbReference type="ARBA" id="ARBA00023316"/>
    </source>
</evidence>
<dbReference type="GO" id="GO:0009252">
    <property type="term" value="P:peptidoglycan biosynthetic process"/>
    <property type="evidence" value="ECO:0007669"/>
    <property type="project" value="UniProtKB-UniRule"/>
</dbReference>
<feature type="transmembrane region" description="Helical" evidence="12">
    <location>
        <begin position="358"/>
        <end position="377"/>
    </location>
</feature>
<evidence type="ECO:0000313" key="15">
    <source>
        <dbReference type="EMBL" id="QOV89010.1"/>
    </source>
</evidence>
<dbReference type="Pfam" id="PF10555">
    <property type="entry name" value="MraY_sig1"/>
    <property type="match status" value="1"/>
</dbReference>
<keyword evidence="3 12" id="KW-0132">Cell division</keyword>
<dbReference type="PROSITE" id="PS01347">
    <property type="entry name" value="MRAY_1"/>
    <property type="match status" value="1"/>
</dbReference>
<dbReference type="GO" id="GO:0008360">
    <property type="term" value="P:regulation of cell shape"/>
    <property type="evidence" value="ECO:0007669"/>
    <property type="project" value="UniProtKB-KW"/>
</dbReference>
<dbReference type="Pfam" id="PF00953">
    <property type="entry name" value="Glycos_transf_4"/>
    <property type="match status" value="1"/>
</dbReference>
<feature type="transmembrane region" description="Helical" evidence="12">
    <location>
        <begin position="251"/>
        <end position="270"/>
    </location>
</feature>
<keyword evidence="12 14" id="KW-0479">Metal-binding</keyword>
<dbReference type="UniPathway" id="UPA00219"/>
<dbReference type="GO" id="GO:0071555">
    <property type="term" value="P:cell wall organization"/>
    <property type="evidence" value="ECO:0007669"/>
    <property type="project" value="UniProtKB-KW"/>
</dbReference>
<name>A0A7M2WWX5_9BACT</name>
<evidence type="ECO:0000256" key="4">
    <source>
        <dbReference type="ARBA" id="ARBA00022679"/>
    </source>
</evidence>
<keyword evidence="16" id="KW-1185">Reference proteome</keyword>